<evidence type="ECO:0000313" key="1">
    <source>
        <dbReference type="EMBL" id="MCV2886490.1"/>
    </source>
</evidence>
<name>A0ABT3ACY0_9ALTE</name>
<proteinExistence type="predicted"/>
<dbReference type="RefSeq" id="WP_263713774.1">
    <property type="nucleotide sequence ID" value="NZ_JAOWKX010000011.1"/>
</dbReference>
<protein>
    <submittedName>
        <fullName evidence="1">Uncharacterized protein</fullName>
    </submittedName>
</protein>
<dbReference type="Proteomes" id="UP001652504">
    <property type="component" value="Unassembled WGS sequence"/>
</dbReference>
<sequence length="154" mass="17334">MPTPKYCLALSGNDLNQSEVSCTGEQLSLLLGAINETTNNFMWFASDVSGVNIDQYWETFSSGKPQPVDSKLDVCIQLIEVEQFLSGVFFVTDADLKPLFQLEHYTEDDRFTDIEDAIIQIRAFDTTVFEVYSSDINLIEILKEKFGGKLLVNS</sequence>
<reference evidence="1 2" key="1">
    <citation type="submission" date="2022-10" db="EMBL/GenBank/DDBJ databases">
        <title>Aestuariibacter sp. AA17 isolated from Montipora capitata coral fragment.</title>
        <authorList>
            <person name="Emsley S.A."/>
            <person name="Pfannmuller K.M."/>
            <person name="Loughran R.M."/>
            <person name="Shlafstein M."/>
            <person name="Papke E."/>
            <person name="Saw J.H."/>
            <person name="Ushijima B."/>
            <person name="Videau P."/>
        </authorList>
    </citation>
    <scope>NUCLEOTIDE SEQUENCE [LARGE SCALE GENOMIC DNA]</scope>
    <source>
        <strain evidence="1 2">AA17</strain>
    </source>
</reference>
<gene>
    <name evidence="1" type="ORF">OE749_17475</name>
</gene>
<organism evidence="1 2">
    <name type="scientific">Fluctibacter corallii</name>
    <dbReference type="NCBI Taxonomy" id="2984329"/>
    <lineage>
        <taxon>Bacteria</taxon>
        <taxon>Pseudomonadati</taxon>
        <taxon>Pseudomonadota</taxon>
        <taxon>Gammaproteobacteria</taxon>
        <taxon>Alteromonadales</taxon>
        <taxon>Alteromonadaceae</taxon>
        <taxon>Fluctibacter</taxon>
    </lineage>
</organism>
<comment type="caution">
    <text evidence="1">The sequence shown here is derived from an EMBL/GenBank/DDBJ whole genome shotgun (WGS) entry which is preliminary data.</text>
</comment>
<keyword evidence="2" id="KW-1185">Reference proteome</keyword>
<evidence type="ECO:0000313" key="2">
    <source>
        <dbReference type="Proteomes" id="UP001652504"/>
    </source>
</evidence>
<dbReference type="EMBL" id="JAOWKX010000011">
    <property type="protein sequence ID" value="MCV2886490.1"/>
    <property type="molecule type" value="Genomic_DNA"/>
</dbReference>
<accession>A0ABT3ACY0</accession>